<comment type="similarity">
    <text evidence="2 9">Belongs to the sulfotransferase 2 family.</text>
</comment>
<accession>A0A0N0BIP9</accession>
<dbReference type="AlphaFoldDB" id="A0A0N0BIP9"/>
<dbReference type="PANTHER" id="PTHR12137">
    <property type="entry name" value="CARBOHYDRATE SULFOTRANSFERASE"/>
    <property type="match status" value="1"/>
</dbReference>
<dbReference type="EC" id="2.8.2.-" evidence="9"/>
<evidence type="ECO:0000256" key="5">
    <source>
        <dbReference type="ARBA" id="ARBA00022989"/>
    </source>
</evidence>
<dbReference type="GO" id="GO:0016051">
    <property type="term" value="P:carbohydrate biosynthetic process"/>
    <property type="evidence" value="ECO:0007669"/>
    <property type="project" value="InterPro"/>
</dbReference>
<keyword evidence="7" id="KW-0472">Membrane</keyword>
<keyword evidence="9" id="KW-0735">Signal-anchor</keyword>
<dbReference type="STRING" id="166423.A0A0N0BIP9"/>
<sequence length="410" mass="47315">MYQPKVFMAVLIVEFSGREERLESGNTAVNQVGSQIILLWVDTVESKTPFIYRDILLKGVPRNLGQRGNVRQSFYEGARFSRVCHVDFGSVWSNLSPPNSLVIDANIIGEHTLTDDERRKSFETEGSVYSWTGPNALARSALVERQERLQYNCEEIFGDKNSQNDDLNPESFRNILVDEQHELLYCYVPKVACTNWKRVLMVATGKWPGNDPMEIPADQAHSSGTFQRLSNYTLSEIERMLATYDKLIVVRHPLERLLSAYRNKLEAKHEKSSRYFQTRFGKKIIRRYRQNATVESLKNGDFVTDDSSNETRNEHWKPIYELCQPCLVNYNLVSKYESLVEDATEVLERMGVESISFPTKPANSEPTAMKLDKYYSTLTYKQLRKLADLYKLDLRLFDYSLEDVLGFSLA</sequence>
<dbReference type="GO" id="GO:0008146">
    <property type="term" value="F:sulfotransferase activity"/>
    <property type="evidence" value="ECO:0007669"/>
    <property type="project" value="InterPro"/>
</dbReference>
<keyword evidence="3 9" id="KW-0808">Transferase</keyword>
<evidence type="ECO:0000256" key="6">
    <source>
        <dbReference type="ARBA" id="ARBA00023034"/>
    </source>
</evidence>
<dbReference type="InterPro" id="IPR005331">
    <property type="entry name" value="Sulfotransferase"/>
</dbReference>
<evidence type="ECO:0000256" key="8">
    <source>
        <dbReference type="ARBA" id="ARBA00023180"/>
    </source>
</evidence>
<evidence type="ECO:0000256" key="9">
    <source>
        <dbReference type="RuleBase" id="RU364020"/>
    </source>
</evidence>
<dbReference type="InterPro" id="IPR027417">
    <property type="entry name" value="P-loop_NTPase"/>
</dbReference>
<dbReference type="Gene3D" id="3.40.50.300">
    <property type="entry name" value="P-loop containing nucleotide triphosphate hydrolases"/>
    <property type="match status" value="1"/>
</dbReference>
<keyword evidence="11" id="KW-1185">Reference proteome</keyword>
<dbReference type="OrthoDB" id="2019940at2759"/>
<evidence type="ECO:0000256" key="7">
    <source>
        <dbReference type="ARBA" id="ARBA00023136"/>
    </source>
</evidence>
<comment type="subcellular location">
    <subcellularLocation>
        <location evidence="1 9">Golgi apparatus membrane</location>
        <topology evidence="1 9">Single-pass type II membrane protein</topology>
    </subcellularLocation>
</comment>
<evidence type="ECO:0000256" key="2">
    <source>
        <dbReference type="ARBA" id="ARBA00006339"/>
    </source>
</evidence>
<dbReference type="Pfam" id="PF03567">
    <property type="entry name" value="Sulfotransfer_2"/>
    <property type="match status" value="1"/>
</dbReference>
<dbReference type="EMBL" id="KQ435727">
    <property type="protein sequence ID" value="KOX77988.1"/>
    <property type="molecule type" value="Genomic_DNA"/>
</dbReference>
<keyword evidence="8 9" id="KW-0325">Glycoprotein</keyword>
<evidence type="ECO:0000313" key="11">
    <source>
        <dbReference type="Proteomes" id="UP000053105"/>
    </source>
</evidence>
<reference evidence="10 11" key="1">
    <citation type="submission" date="2015-07" db="EMBL/GenBank/DDBJ databases">
        <title>The genome of Melipona quadrifasciata.</title>
        <authorList>
            <person name="Pan H."/>
            <person name="Kapheim K."/>
        </authorList>
    </citation>
    <scope>NUCLEOTIDE SEQUENCE [LARGE SCALE GENOMIC DNA]</scope>
    <source>
        <strain evidence="10">0111107301</strain>
        <tissue evidence="10">Whole body</tissue>
    </source>
</reference>
<dbReference type="PANTHER" id="PTHR12137:SF54">
    <property type="entry name" value="CARBOHYDRATE SULFOTRANSFERASE"/>
    <property type="match status" value="1"/>
</dbReference>
<dbReference type="GO" id="GO:0000139">
    <property type="term" value="C:Golgi membrane"/>
    <property type="evidence" value="ECO:0007669"/>
    <property type="project" value="UniProtKB-SubCell"/>
</dbReference>
<evidence type="ECO:0000313" key="10">
    <source>
        <dbReference type="EMBL" id="KOX77988.1"/>
    </source>
</evidence>
<proteinExistence type="inferred from homology"/>
<dbReference type="Proteomes" id="UP000053105">
    <property type="component" value="Unassembled WGS sequence"/>
</dbReference>
<dbReference type="SUPFAM" id="SSF52540">
    <property type="entry name" value="P-loop containing nucleoside triphosphate hydrolases"/>
    <property type="match status" value="1"/>
</dbReference>
<organism evidence="10 11">
    <name type="scientific">Melipona quadrifasciata</name>
    <dbReference type="NCBI Taxonomy" id="166423"/>
    <lineage>
        <taxon>Eukaryota</taxon>
        <taxon>Metazoa</taxon>
        <taxon>Ecdysozoa</taxon>
        <taxon>Arthropoda</taxon>
        <taxon>Hexapoda</taxon>
        <taxon>Insecta</taxon>
        <taxon>Pterygota</taxon>
        <taxon>Neoptera</taxon>
        <taxon>Endopterygota</taxon>
        <taxon>Hymenoptera</taxon>
        <taxon>Apocrita</taxon>
        <taxon>Aculeata</taxon>
        <taxon>Apoidea</taxon>
        <taxon>Anthophila</taxon>
        <taxon>Apidae</taxon>
        <taxon>Melipona</taxon>
    </lineage>
</organism>
<name>A0A0N0BIP9_9HYME</name>
<dbReference type="InterPro" id="IPR018011">
    <property type="entry name" value="Carb_sulfotrans_8-10"/>
</dbReference>
<gene>
    <name evidence="10" type="ORF">WN51_05876</name>
</gene>
<keyword evidence="5" id="KW-1133">Transmembrane helix</keyword>
<keyword evidence="6 9" id="KW-0333">Golgi apparatus</keyword>
<evidence type="ECO:0000256" key="4">
    <source>
        <dbReference type="ARBA" id="ARBA00022692"/>
    </source>
</evidence>
<keyword evidence="4" id="KW-0812">Transmembrane</keyword>
<evidence type="ECO:0000256" key="3">
    <source>
        <dbReference type="ARBA" id="ARBA00022679"/>
    </source>
</evidence>
<keyword evidence="9" id="KW-0119">Carbohydrate metabolism</keyword>
<evidence type="ECO:0000256" key="1">
    <source>
        <dbReference type="ARBA" id="ARBA00004323"/>
    </source>
</evidence>
<protein>
    <recommendedName>
        <fullName evidence="9">Carbohydrate sulfotransferase</fullName>
        <ecNumber evidence="9">2.8.2.-</ecNumber>
    </recommendedName>
</protein>